<comment type="caution">
    <text evidence="3">The sequence shown here is derived from an EMBL/GenBank/DDBJ whole genome shotgun (WGS) entry which is preliminary data.</text>
</comment>
<dbReference type="Proteomes" id="UP000324748">
    <property type="component" value="Unassembled WGS sequence"/>
</dbReference>
<reference evidence="4 5" key="1">
    <citation type="submission" date="2019-05" db="EMBL/GenBank/DDBJ databases">
        <title>Emergence of the Ug99 lineage of the wheat stem rust pathogen through somatic hybridization.</title>
        <authorList>
            <person name="Li F."/>
            <person name="Upadhyaya N.M."/>
            <person name="Sperschneider J."/>
            <person name="Matny O."/>
            <person name="Nguyen-Phuc H."/>
            <person name="Mago R."/>
            <person name="Raley C."/>
            <person name="Miller M.E."/>
            <person name="Silverstein K.A.T."/>
            <person name="Henningsen E."/>
            <person name="Hirsch C.D."/>
            <person name="Visser B."/>
            <person name="Pretorius Z.A."/>
            <person name="Steffenson B.J."/>
            <person name="Schwessinger B."/>
            <person name="Dodds P.N."/>
            <person name="Figueroa M."/>
        </authorList>
    </citation>
    <scope>NUCLEOTIDE SEQUENCE [LARGE SCALE GENOMIC DNA]</scope>
    <source>
        <strain evidence="2">21-0</strain>
        <strain evidence="3 5">Ug99</strain>
    </source>
</reference>
<feature type="signal peptide" evidence="1">
    <location>
        <begin position="1"/>
        <end position="20"/>
    </location>
</feature>
<accession>A0A5B0RU49</accession>
<name>A0A5B0RU49_PUCGR</name>
<dbReference type="EMBL" id="VSWC01000196">
    <property type="protein sequence ID" value="KAA1066272.1"/>
    <property type="molecule type" value="Genomic_DNA"/>
</dbReference>
<keyword evidence="4" id="KW-1185">Reference proteome</keyword>
<gene>
    <name evidence="2" type="ORF">PGT21_027345</name>
    <name evidence="3" type="ORF">PGTUg99_021471</name>
</gene>
<dbReference type="OrthoDB" id="10442106at2759"/>
<dbReference type="EMBL" id="VDEP01000142">
    <property type="protein sequence ID" value="KAA1128403.1"/>
    <property type="molecule type" value="Genomic_DNA"/>
</dbReference>
<evidence type="ECO:0000313" key="2">
    <source>
        <dbReference type="EMBL" id="KAA1066272.1"/>
    </source>
</evidence>
<dbReference type="Proteomes" id="UP000325313">
    <property type="component" value="Unassembled WGS sequence"/>
</dbReference>
<organism evidence="3 5">
    <name type="scientific">Puccinia graminis f. sp. tritici</name>
    <dbReference type="NCBI Taxonomy" id="56615"/>
    <lineage>
        <taxon>Eukaryota</taxon>
        <taxon>Fungi</taxon>
        <taxon>Dikarya</taxon>
        <taxon>Basidiomycota</taxon>
        <taxon>Pucciniomycotina</taxon>
        <taxon>Pucciniomycetes</taxon>
        <taxon>Pucciniales</taxon>
        <taxon>Pucciniaceae</taxon>
        <taxon>Puccinia</taxon>
    </lineage>
</organism>
<sequence length="550" mass="64252">MIVPLNILFIYFALINVGGSKPALESLKKCTPDKAVGNGLLESYFDLPESQNSRKFDYSKPNDNAARIDWSRSSNFGWQKPDKLKRFRPIITSNQVEISELRQGWLEIRAAIQDFECWCNPEHYELFYELNDLLHFLKRMVQVRLYGLYGGRPLSLWVWKKTESDPLGKEKTQMEDIQPPLDIASSTKNTLVQEGNNLSSGTDFSLHELLIKQDIAKQEQIELHGDLLLDVRKKASKEFPEYWDSLETKLVTFQSDDHFKDYFESEMYFFAKAMLLSAEYIAKLKLIPQSYIDNIKIYKPENLIPLIKYYASTVLYDSTKHIQNDHCNFYSVKPNEISCQIHRNFRPIQRAIEEKLSIEDQKLATYQLSKVFVDSVLGFKNLNERLRKIGEGFCSEHFFDNLNILSSILSSNQKNYQEKQDSIGAQKLHYVCKVIKDAITYFDSPPKGSSGLVESIEIYTIFSIIDFIKSKYEPLIYFLKPEGMKDLVLNKKIKYIDYLVKYFSHRPPREYKQGEVHLAIEYMTQIEDDGIDISKWIQDVVEQMMRKEDI</sequence>
<evidence type="ECO:0000256" key="1">
    <source>
        <dbReference type="SAM" id="SignalP"/>
    </source>
</evidence>
<keyword evidence="1" id="KW-0732">Signal</keyword>
<protein>
    <submittedName>
        <fullName evidence="3">Uncharacterized protein</fullName>
    </submittedName>
</protein>
<dbReference type="AlphaFoldDB" id="A0A5B0RU49"/>
<proteinExistence type="predicted"/>
<evidence type="ECO:0000313" key="5">
    <source>
        <dbReference type="Proteomes" id="UP000325313"/>
    </source>
</evidence>
<evidence type="ECO:0000313" key="3">
    <source>
        <dbReference type="EMBL" id="KAA1128403.1"/>
    </source>
</evidence>
<evidence type="ECO:0000313" key="4">
    <source>
        <dbReference type="Proteomes" id="UP000324748"/>
    </source>
</evidence>
<feature type="chain" id="PRO_5033474862" evidence="1">
    <location>
        <begin position="21"/>
        <end position="550"/>
    </location>
</feature>